<dbReference type="SUPFAM" id="SSF81653">
    <property type="entry name" value="Calcium ATPase, transduction domain A"/>
    <property type="match status" value="1"/>
</dbReference>
<feature type="transmembrane region" description="Helical" evidence="16">
    <location>
        <begin position="667"/>
        <end position="691"/>
    </location>
</feature>
<dbReference type="SUPFAM" id="SSF81665">
    <property type="entry name" value="Calcium ATPase, transmembrane domain M"/>
    <property type="match status" value="1"/>
</dbReference>
<dbReference type="InterPro" id="IPR001757">
    <property type="entry name" value="P_typ_ATPase"/>
</dbReference>
<proteinExistence type="inferred from homology"/>
<dbReference type="OrthoDB" id="116380at2759"/>
<evidence type="ECO:0000256" key="15">
    <source>
        <dbReference type="ARBA" id="ARBA00071631"/>
    </source>
</evidence>
<protein>
    <recommendedName>
        <fullName evidence="15 16">Plasma membrane ATPase</fullName>
        <ecNumber evidence="4 16">7.1.2.1</ecNumber>
    </recommendedName>
</protein>
<dbReference type="Gene3D" id="2.70.150.10">
    <property type="entry name" value="Calcium-transporting ATPase, cytoplasmic transduction domain A"/>
    <property type="match status" value="1"/>
</dbReference>
<evidence type="ECO:0000256" key="8">
    <source>
        <dbReference type="ARBA" id="ARBA00022741"/>
    </source>
</evidence>
<dbReference type="Pfam" id="PF00122">
    <property type="entry name" value="E1-E2_ATPase"/>
    <property type="match status" value="1"/>
</dbReference>
<reference evidence="18 19" key="1">
    <citation type="submission" date="2018-07" db="EMBL/GenBank/DDBJ databases">
        <title>The complete nuclear genome of the prasinophyte Chloropicon primus (CCMP1205).</title>
        <authorList>
            <person name="Pombert J.-F."/>
            <person name="Otis C."/>
            <person name="Turmel M."/>
            <person name="Lemieux C."/>
        </authorList>
    </citation>
    <scope>NUCLEOTIDE SEQUENCE [LARGE SCALE GENOMIC DNA]</scope>
    <source>
        <strain evidence="18 19">CCMP1205</strain>
    </source>
</reference>
<evidence type="ECO:0000256" key="5">
    <source>
        <dbReference type="ARBA" id="ARBA00022553"/>
    </source>
</evidence>
<keyword evidence="9 16" id="KW-0067">ATP-binding</keyword>
<dbReference type="GO" id="GO:0046872">
    <property type="term" value="F:metal ion binding"/>
    <property type="evidence" value="ECO:0007669"/>
    <property type="project" value="UniProtKB-KW"/>
</dbReference>
<dbReference type="InterPro" id="IPR023299">
    <property type="entry name" value="ATPase_P-typ_cyto_dom_N"/>
</dbReference>
<dbReference type="PROSITE" id="PS00154">
    <property type="entry name" value="ATPASE_E1_E2"/>
    <property type="match status" value="1"/>
</dbReference>
<evidence type="ECO:0000256" key="14">
    <source>
        <dbReference type="ARBA" id="ARBA00048122"/>
    </source>
</evidence>
<dbReference type="InterPro" id="IPR008250">
    <property type="entry name" value="ATPase_P-typ_transduc_dom_A_sf"/>
</dbReference>
<evidence type="ECO:0000313" key="19">
    <source>
        <dbReference type="Proteomes" id="UP000316726"/>
    </source>
</evidence>
<dbReference type="InterPro" id="IPR023298">
    <property type="entry name" value="ATPase_P-typ_TM_dom_sf"/>
</dbReference>
<dbReference type="NCBIfam" id="TIGR01647">
    <property type="entry name" value="ATPase-IIIA_H"/>
    <property type="match status" value="1"/>
</dbReference>
<dbReference type="SMART" id="SM00831">
    <property type="entry name" value="Cation_ATPase_N"/>
    <property type="match status" value="1"/>
</dbReference>
<name>A0A5B8MFN0_9CHLO</name>
<dbReference type="FunFam" id="3.40.1110.10:FF:000005">
    <property type="entry name" value="Plasma membrane ATPase"/>
    <property type="match status" value="1"/>
</dbReference>
<keyword evidence="13 16" id="KW-0472">Membrane</keyword>
<dbReference type="Proteomes" id="UP000316726">
    <property type="component" value="Chromosome 2"/>
</dbReference>
<feature type="transmembrane region" description="Helical" evidence="16">
    <location>
        <begin position="817"/>
        <end position="835"/>
    </location>
</feature>
<comment type="subcellular location">
    <subcellularLocation>
        <location evidence="16">Cell membrane</location>
        <topology evidence="16">Multi-pass membrane protein</topology>
    </subcellularLocation>
    <subcellularLocation>
        <location evidence="2">Membrane</location>
        <topology evidence="2">Multi-pass membrane protein</topology>
    </subcellularLocation>
</comment>
<dbReference type="FunFam" id="2.70.150.10:FF:000042">
    <property type="entry name" value="Plasma membrane ATPase"/>
    <property type="match status" value="1"/>
</dbReference>
<dbReference type="Pfam" id="PF00702">
    <property type="entry name" value="Hydrolase"/>
    <property type="match status" value="1"/>
</dbReference>
<keyword evidence="8 16" id="KW-0547">Nucleotide-binding</keyword>
<sequence length="940" mass="103002">MSSAPLLPAGVSESAQDDAYYCGVPKSMLFKTGPQGLTEEEAERRLEKFGPNMLAEKKDNPLLKLVMSFLSPMAIMIWIAIGIEAIIKDWPDFFVLLTLQILNSTVGWFEDWKAGNAVAALKNALKPECQVIRNGQHRKMEATLLVPGDRVTLAAGAAVPADCEVCEGKPIQVDQAALTGESLPVTLSNGDSAKMGSNVTRGEIEAIVTATGGETFFGKTAAMIASVDEQGHFQKVILQITFGLLCVSFVLTGIVLGYLLLNGEDVLQAIAFAVVLLIASIPIAMQVVCTSTMALGCRMLAEEKAIVSRLTSIEELASMNMLCSDKTGTLTMNKMELQDDLPMWTAGITRLDVLEAACLAAKWREPAKDAIDTLVLKAIPLKPLDRFEQIEYEPFDPSTKYTEATLKDENGYVFKVMKGAPQVVLDKCHNKAQIGASVDAKIMELASRGIRGLAVARTNEQGQWQLLGILTFLDPPRPDTRATIEKAYDYGIDVKMITGDQQTIAIETCRVLGMGMSVLTPENLPGAESMGDKSLGANYGGLVENADGFAQVYPDHKFTIIEILRQRGWVVGMTGDGVNDAPALKRGDIGIAVEGATDAAQAAADIVLTAPGLSTIVTAILYAREIFQRMKNYVIYRIACTLQLLSFFFFAILAIHPNTFGFEDHLYFKLPVIALVVITILNDGCIISIAYDHVKPSHTPEKWHFTEIFVVAVVLGGVAVVSSLLLLYWGLNTNEPTSILKKFGMSELDYGQVCTMIYLKVSLSDFLTVFAARTTGAFFSRLPSYHLGIAAMVAMGASTVLSHYWDDILDLPEMKSLTWKWIGFVWAYCLVWFFLQDIIKAITYWTLYKMNIGSEAHHQGLMAKKEKVVMKRDNRRALTHESVMRGESLMKASVRVTGKSTALQLEEDASQKYKSMSSSEILSELSKLESKVRALKDALK</sequence>
<dbReference type="PANTHER" id="PTHR42861">
    <property type="entry name" value="CALCIUM-TRANSPORTING ATPASE"/>
    <property type="match status" value="1"/>
</dbReference>
<dbReference type="Gene3D" id="3.40.50.1000">
    <property type="entry name" value="HAD superfamily/HAD-like"/>
    <property type="match status" value="1"/>
</dbReference>
<feature type="domain" description="Cation-transporting P-type ATPase N-terminal" evidence="17">
    <location>
        <begin position="22"/>
        <end position="89"/>
    </location>
</feature>
<dbReference type="InterPro" id="IPR004014">
    <property type="entry name" value="ATPase_P-typ_cation-transptr_N"/>
</dbReference>
<evidence type="ECO:0000313" key="18">
    <source>
        <dbReference type="EMBL" id="QDZ19246.1"/>
    </source>
</evidence>
<dbReference type="FunFam" id="3.40.50.1000:FF:000211">
    <property type="entry name" value="Plasma membrane ATPase"/>
    <property type="match status" value="1"/>
</dbReference>
<keyword evidence="19" id="KW-1185">Reference proteome</keyword>
<dbReference type="InterPro" id="IPR044492">
    <property type="entry name" value="P_typ_ATPase_HD_dom"/>
</dbReference>
<dbReference type="SFLD" id="SFLDF00027">
    <property type="entry name" value="p-type_atpase"/>
    <property type="match status" value="1"/>
</dbReference>
<dbReference type="AlphaFoldDB" id="A0A5B8MFN0"/>
<feature type="transmembrane region" description="Helical" evidence="16">
    <location>
        <begin position="634"/>
        <end position="655"/>
    </location>
</feature>
<dbReference type="GO" id="GO:0005524">
    <property type="term" value="F:ATP binding"/>
    <property type="evidence" value="ECO:0007669"/>
    <property type="project" value="UniProtKB-UniRule"/>
</dbReference>
<evidence type="ECO:0000256" key="9">
    <source>
        <dbReference type="ARBA" id="ARBA00022840"/>
    </source>
</evidence>
<evidence type="ECO:0000256" key="7">
    <source>
        <dbReference type="ARBA" id="ARBA00022723"/>
    </source>
</evidence>
<keyword evidence="12 16" id="KW-1133">Transmembrane helix</keyword>
<dbReference type="STRING" id="1764295.A0A5B8MFN0"/>
<feature type="transmembrane region" description="Helical" evidence="16">
    <location>
        <begin position="750"/>
        <end position="772"/>
    </location>
</feature>
<keyword evidence="7" id="KW-0479">Metal-binding</keyword>
<dbReference type="GO" id="GO:0016887">
    <property type="term" value="F:ATP hydrolysis activity"/>
    <property type="evidence" value="ECO:0007669"/>
    <property type="project" value="InterPro"/>
</dbReference>
<comment type="catalytic activity">
    <reaction evidence="14 16">
        <text>ATP + H2O + H(+)(in) = ADP + phosphate + 2 H(+)(out)</text>
        <dbReference type="Rhea" id="RHEA:20852"/>
        <dbReference type="ChEBI" id="CHEBI:15377"/>
        <dbReference type="ChEBI" id="CHEBI:15378"/>
        <dbReference type="ChEBI" id="CHEBI:30616"/>
        <dbReference type="ChEBI" id="CHEBI:43474"/>
        <dbReference type="ChEBI" id="CHEBI:456216"/>
        <dbReference type="EC" id="7.1.2.1"/>
    </reaction>
</comment>
<dbReference type="Pfam" id="PF00690">
    <property type="entry name" value="Cation_ATPase_N"/>
    <property type="match status" value="1"/>
</dbReference>
<gene>
    <name evidence="18" type="ORF">A3770_02p17640</name>
</gene>
<dbReference type="Gene3D" id="3.40.1110.10">
    <property type="entry name" value="Calcium-transporting ATPase, cytoplasmic domain N"/>
    <property type="match status" value="1"/>
</dbReference>
<feature type="transmembrane region" description="Helical" evidence="16">
    <location>
        <begin position="784"/>
        <end position="805"/>
    </location>
</feature>
<dbReference type="InterPro" id="IPR018303">
    <property type="entry name" value="ATPase_P-typ_P_site"/>
</dbReference>
<feature type="transmembrane region" description="Helical" evidence="16">
    <location>
        <begin position="62"/>
        <end position="87"/>
    </location>
</feature>
<dbReference type="PRINTS" id="PR00120">
    <property type="entry name" value="HATPASE"/>
</dbReference>
<dbReference type="GO" id="GO:0008553">
    <property type="term" value="F:P-type proton-exporting transporter activity"/>
    <property type="evidence" value="ECO:0007669"/>
    <property type="project" value="UniProtKB-UniRule"/>
</dbReference>
<dbReference type="SFLD" id="SFLDS00003">
    <property type="entry name" value="Haloacid_Dehalogenase"/>
    <property type="match status" value="1"/>
</dbReference>
<keyword evidence="10 16" id="KW-0460">Magnesium</keyword>
<evidence type="ECO:0000256" key="10">
    <source>
        <dbReference type="ARBA" id="ARBA00022842"/>
    </source>
</evidence>
<evidence type="ECO:0000256" key="11">
    <source>
        <dbReference type="ARBA" id="ARBA00022967"/>
    </source>
</evidence>
<evidence type="ECO:0000256" key="3">
    <source>
        <dbReference type="ARBA" id="ARBA00008804"/>
    </source>
</evidence>
<evidence type="ECO:0000256" key="12">
    <source>
        <dbReference type="ARBA" id="ARBA00022989"/>
    </source>
</evidence>
<dbReference type="NCBIfam" id="TIGR01494">
    <property type="entry name" value="ATPase_P-type"/>
    <property type="match status" value="2"/>
</dbReference>
<evidence type="ECO:0000256" key="1">
    <source>
        <dbReference type="ARBA" id="ARBA00003417"/>
    </source>
</evidence>
<organism evidence="18 19">
    <name type="scientific">Chloropicon primus</name>
    <dbReference type="NCBI Taxonomy" id="1764295"/>
    <lineage>
        <taxon>Eukaryota</taxon>
        <taxon>Viridiplantae</taxon>
        <taxon>Chlorophyta</taxon>
        <taxon>Chloropicophyceae</taxon>
        <taxon>Chloropicales</taxon>
        <taxon>Chloropicaceae</taxon>
        <taxon>Chloropicon</taxon>
    </lineage>
</organism>
<feature type="transmembrane region" description="Helical" evidence="16">
    <location>
        <begin position="703"/>
        <end position="730"/>
    </location>
</feature>
<evidence type="ECO:0000256" key="4">
    <source>
        <dbReference type="ARBA" id="ARBA00012476"/>
    </source>
</evidence>
<dbReference type="GO" id="GO:0120029">
    <property type="term" value="P:proton export across plasma membrane"/>
    <property type="evidence" value="ECO:0007669"/>
    <property type="project" value="UniProtKB-UniRule"/>
</dbReference>
<dbReference type="SFLD" id="SFLDG00002">
    <property type="entry name" value="C1.7:_P-type_atpase_like"/>
    <property type="match status" value="1"/>
</dbReference>
<dbReference type="InterPro" id="IPR059000">
    <property type="entry name" value="ATPase_P-type_domA"/>
</dbReference>
<dbReference type="GO" id="GO:0005886">
    <property type="term" value="C:plasma membrane"/>
    <property type="evidence" value="ECO:0007669"/>
    <property type="project" value="UniProtKB-SubCell"/>
</dbReference>
<feature type="transmembrane region" description="Helical" evidence="16">
    <location>
        <begin position="266"/>
        <end position="289"/>
    </location>
</feature>
<evidence type="ECO:0000256" key="6">
    <source>
        <dbReference type="ARBA" id="ARBA00022692"/>
    </source>
</evidence>
<comment type="similarity">
    <text evidence="3 16">Belongs to the cation transport ATPase (P-type) (TC 3.A.3) family. Type IIIA subfamily.</text>
</comment>
<dbReference type="Gene3D" id="1.20.1110.10">
    <property type="entry name" value="Calcium-transporting ATPase, transmembrane domain"/>
    <property type="match status" value="1"/>
</dbReference>
<comment type="function">
    <text evidence="1">The plasma membrane ATPase of plants and fungi is a hydrogen ion pump. The proton gradient it generates drives the active transport of nutrients by H(+)-symport. The resulting external acidification and/or internal alkinization may mediate growth responses.</text>
</comment>
<evidence type="ECO:0000259" key="17">
    <source>
        <dbReference type="SMART" id="SM00831"/>
    </source>
</evidence>
<evidence type="ECO:0000256" key="16">
    <source>
        <dbReference type="RuleBase" id="RU362083"/>
    </source>
</evidence>
<keyword evidence="5" id="KW-0597">Phosphoprotein</keyword>
<dbReference type="CDD" id="cd02076">
    <property type="entry name" value="P-type_ATPase_H"/>
    <property type="match status" value="1"/>
</dbReference>
<dbReference type="InterPro" id="IPR036412">
    <property type="entry name" value="HAD-like_sf"/>
</dbReference>
<keyword evidence="11 16" id="KW-1278">Translocase</keyword>
<dbReference type="InterPro" id="IPR023214">
    <property type="entry name" value="HAD_sf"/>
</dbReference>
<keyword evidence="16" id="KW-0406">Ion transport</keyword>
<dbReference type="EMBL" id="CP031035">
    <property type="protein sequence ID" value="QDZ19246.1"/>
    <property type="molecule type" value="Genomic_DNA"/>
</dbReference>
<keyword evidence="6 16" id="KW-0812">Transmembrane</keyword>
<evidence type="ECO:0000256" key="13">
    <source>
        <dbReference type="ARBA" id="ARBA00023136"/>
    </source>
</evidence>
<feature type="transmembrane region" description="Helical" evidence="16">
    <location>
        <begin position="236"/>
        <end position="260"/>
    </location>
</feature>
<accession>A0A5B8MFN0</accession>
<dbReference type="SUPFAM" id="SSF56784">
    <property type="entry name" value="HAD-like"/>
    <property type="match status" value="1"/>
</dbReference>
<dbReference type="EC" id="7.1.2.1" evidence="4 16"/>
<keyword evidence="16" id="KW-0813">Transport</keyword>
<dbReference type="PRINTS" id="PR00119">
    <property type="entry name" value="CATATPASE"/>
</dbReference>
<evidence type="ECO:0000256" key="2">
    <source>
        <dbReference type="ARBA" id="ARBA00004141"/>
    </source>
</evidence>
<dbReference type="InterPro" id="IPR006534">
    <property type="entry name" value="P-type_ATPase_IIIA"/>
</dbReference>
<keyword evidence="16" id="KW-0375">Hydrogen ion transport</keyword>